<protein>
    <submittedName>
        <fullName evidence="3">Unnamed protein product</fullName>
    </submittedName>
</protein>
<evidence type="ECO:0000313" key="3">
    <source>
        <dbReference type="EMBL" id="GMF28531.1"/>
    </source>
</evidence>
<feature type="transmembrane region" description="Helical" evidence="2">
    <location>
        <begin position="138"/>
        <end position="156"/>
    </location>
</feature>
<keyword evidence="2" id="KW-0472">Membrane</keyword>
<evidence type="ECO:0000313" key="4">
    <source>
        <dbReference type="Proteomes" id="UP001165083"/>
    </source>
</evidence>
<gene>
    <name evidence="3" type="ORF">Plil01_001202200</name>
</gene>
<feature type="region of interest" description="Disordered" evidence="1">
    <location>
        <begin position="1"/>
        <end position="96"/>
    </location>
</feature>
<feature type="compositionally biased region" description="Basic and acidic residues" evidence="1">
    <location>
        <begin position="1"/>
        <end position="20"/>
    </location>
</feature>
<dbReference type="AlphaFoldDB" id="A0A9W6UAT1"/>
<name>A0A9W6UAT1_9STRA</name>
<feature type="compositionally biased region" description="Basic residues" evidence="1">
    <location>
        <begin position="75"/>
        <end position="88"/>
    </location>
</feature>
<comment type="caution">
    <text evidence="3">The sequence shown here is derived from an EMBL/GenBank/DDBJ whole genome shotgun (WGS) entry which is preliminary data.</text>
</comment>
<sequence length="166" mass="18545">MGSERKLERKLRRREEKKGLVDGTEVSSKVEVAPGELEDSTAPVEGITEAAASTEPTDQGKAQRVMPIGELPSRQKPKTGKSPRKKKKKPDEELEAEPVEFRVNGILVDRDVKGGAKANWMGVYMVLFRTSTPMGQRVAFILIGLVTISVSVGEWFNRMITFLRRY</sequence>
<evidence type="ECO:0000256" key="1">
    <source>
        <dbReference type="SAM" id="MobiDB-lite"/>
    </source>
</evidence>
<dbReference type="OrthoDB" id="10417071at2759"/>
<keyword evidence="2" id="KW-0812">Transmembrane</keyword>
<keyword evidence="2" id="KW-1133">Transmembrane helix</keyword>
<dbReference type="Proteomes" id="UP001165083">
    <property type="component" value="Unassembled WGS sequence"/>
</dbReference>
<accession>A0A9W6UAT1</accession>
<keyword evidence="4" id="KW-1185">Reference proteome</keyword>
<reference evidence="3" key="1">
    <citation type="submission" date="2023-04" db="EMBL/GenBank/DDBJ databases">
        <title>Phytophthora lilii NBRC 32176.</title>
        <authorList>
            <person name="Ichikawa N."/>
            <person name="Sato H."/>
            <person name="Tonouchi N."/>
        </authorList>
    </citation>
    <scope>NUCLEOTIDE SEQUENCE</scope>
    <source>
        <strain evidence="3">NBRC 32176</strain>
    </source>
</reference>
<dbReference type="EMBL" id="BSXW01000719">
    <property type="protein sequence ID" value="GMF28531.1"/>
    <property type="molecule type" value="Genomic_DNA"/>
</dbReference>
<proteinExistence type="predicted"/>
<organism evidence="3 4">
    <name type="scientific">Phytophthora lilii</name>
    <dbReference type="NCBI Taxonomy" id="2077276"/>
    <lineage>
        <taxon>Eukaryota</taxon>
        <taxon>Sar</taxon>
        <taxon>Stramenopiles</taxon>
        <taxon>Oomycota</taxon>
        <taxon>Peronosporomycetes</taxon>
        <taxon>Peronosporales</taxon>
        <taxon>Peronosporaceae</taxon>
        <taxon>Phytophthora</taxon>
    </lineage>
</organism>
<evidence type="ECO:0000256" key="2">
    <source>
        <dbReference type="SAM" id="Phobius"/>
    </source>
</evidence>